<dbReference type="GeneID" id="6013416"/>
<dbReference type="OrthoDB" id="2115822at2759"/>
<dbReference type="KEGG" id="cci:CC1G_04177"/>
<keyword evidence="13" id="KW-0732">Signal</keyword>
<dbReference type="PRINTS" id="PR00911">
    <property type="entry name" value="GLHYDRLASE11"/>
</dbReference>
<comment type="pathway">
    <text evidence="2 11">Glycan degradation; xylan degradation.</text>
</comment>
<dbReference type="PROSITE" id="PS51761">
    <property type="entry name" value="GH11_3"/>
    <property type="match status" value="1"/>
</dbReference>
<dbReference type="PANTHER" id="PTHR46828:SF2">
    <property type="entry name" value="ENDO-1,4-BETA-XYLANASE A-RELATED"/>
    <property type="match status" value="1"/>
</dbReference>
<dbReference type="InParanoid" id="A8NW94"/>
<evidence type="ECO:0000313" key="15">
    <source>
        <dbReference type="EMBL" id="EAU85081.1"/>
    </source>
</evidence>
<keyword evidence="7 11" id="KW-0119">Carbohydrate metabolism</keyword>
<dbReference type="GO" id="GO:0045493">
    <property type="term" value="P:xylan catabolic process"/>
    <property type="evidence" value="ECO:0007669"/>
    <property type="project" value="UniProtKB-UniPathway"/>
</dbReference>
<evidence type="ECO:0000256" key="8">
    <source>
        <dbReference type="ARBA" id="ARBA00023295"/>
    </source>
</evidence>
<evidence type="ECO:0000256" key="12">
    <source>
        <dbReference type="SAM" id="MobiDB-lite"/>
    </source>
</evidence>
<evidence type="ECO:0000256" key="10">
    <source>
        <dbReference type="PROSITE-ProRule" id="PRU01097"/>
    </source>
</evidence>
<evidence type="ECO:0000256" key="6">
    <source>
        <dbReference type="ARBA" id="ARBA00022801"/>
    </source>
</evidence>
<proteinExistence type="inferred from homology"/>
<dbReference type="InterPro" id="IPR001137">
    <property type="entry name" value="Glyco_hydro_11"/>
</dbReference>
<evidence type="ECO:0000259" key="14">
    <source>
        <dbReference type="PROSITE" id="PS51761"/>
    </source>
</evidence>
<comment type="caution">
    <text evidence="10">Lacks conserved residue(s) required for the propagation of feature annotation.</text>
</comment>
<sequence length="234" mass="26094">MKFSFVVFASVVTCALATDPSPSSSSHIASSNSRINSANVGTPNSEGEHDGYFYHWWSDTGATANYTNEAGGRYTIDWWVNGAFLGGKGWKPGSPDRAFNYTGTYEPSGHSLVTFTGWTRNPLVQYYIVESFGVLNPASHALRRGEVTCNGARYDVSHTWRYNQPSIDGEVTTFQQFWAVRIPRRVPGEMRGRIEFGCFGEAWRSLGMEMGEQVWQIMAVEGHFSRGRASFEVV</sequence>
<dbReference type="Pfam" id="PF00457">
    <property type="entry name" value="Glyco_hydro_11"/>
    <property type="match status" value="1"/>
</dbReference>
<dbReference type="OMA" id="IMEDNFG"/>
<dbReference type="InterPro" id="IPR013319">
    <property type="entry name" value="GH11/12"/>
</dbReference>
<feature type="region of interest" description="Disordered" evidence="12">
    <location>
        <begin position="18"/>
        <end position="43"/>
    </location>
</feature>
<keyword evidence="9 11" id="KW-0624">Polysaccharide degradation</keyword>
<feature type="chain" id="PRO_5002724514" description="Endo-1,4-beta-xylanase" evidence="13">
    <location>
        <begin position="18"/>
        <end position="234"/>
    </location>
</feature>
<organism evidence="15 16">
    <name type="scientific">Coprinopsis cinerea (strain Okayama-7 / 130 / ATCC MYA-4618 / FGSC 9003)</name>
    <name type="common">Inky cap fungus</name>
    <name type="synonym">Hormographiella aspergillata</name>
    <dbReference type="NCBI Taxonomy" id="240176"/>
    <lineage>
        <taxon>Eukaryota</taxon>
        <taxon>Fungi</taxon>
        <taxon>Dikarya</taxon>
        <taxon>Basidiomycota</taxon>
        <taxon>Agaricomycotina</taxon>
        <taxon>Agaricomycetes</taxon>
        <taxon>Agaricomycetidae</taxon>
        <taxon>Agaricales</taxon>
        <taxon>Agaricineae</taxon>
        <taxon>Psathyrellaceae</taxon>
        <taxon>Coprinopsis</taxon>
    </lineage>
</organism>
<dbReference type="eggNOG" id="ENOG502RXA7">
    <property type="taxonomic scope" value="Eukaryota"/>
</dbReference>
<comment type="catalytic activity">
    <reaction evidence="1 11">
        <text>Endohydrolysis of (1-&gt;4)-beta-D-xylosidic linkages in xylans.</text>
        <dbReference type="EC" id="3.2.1.8"/>
    </reaction>
</comment>
<reference evidence="15 16" key="1">
    <citation type="journal article" date="2010" name="Proc. Natl. Acad. Sci. U.S.A.">
        <title>Insights into evolution of multicellular fungi from the assembled chromosomes of the mushroom Coprinopsis cinerea (Coprinus cinereus).</title>
        <authorList>
            <person name="Stajich J.E."/>
            <person name="Wilke S.K."/>
            <person name="Ahren D."/>
            <person name="Au C.H."/>
            <person name="Birren B.W."/>
            <person name="Borodovsky M."/>
            <person name="Burns C."/>
            <person name="Canback B."/>
            <person name="Casselton L.A."/>
            <person name="Cheng C.K."/>
            <person name="Deng J."/>
            <person name="Dietrich F.S."/>
            <person name="Fargo D.C."/>
            <person name="Farman M.L."/>
            <person name="Gathman A.C."/>
            <person name="Goldberg J."/>
            <person name="Guigo R."/>
            <person name="Hoegger P.J."/>
            <person name="Hooker J.B."/>
            <person name="Huggins A."/>
            <person name="James T.Y."/>
            <person name="Kamada T."/>
            <person name="Kilaru S."/>
            <person name="Kodira C."/>
            <person name="Kues U."/>
            <person name="Kupfer D."/>
            <person name="Kwan H.S."/>
            <person name="Lomsadze A."/>
            <person name="Li W."/>
            <person name="Lilly W.W."/>
            <person name="Ma L.J."/>
            <person name="Mackey A.J."/>
            <person name="Manning G."/>
            <person name="Martin F."/>
            <person name="Muraguchi H."/>
            <person name="Natvig D.O."/>
            <person name="Palmerini H."/>
            <person name="Ramesh M.A."/>
            <person name="Rehmeyer C.J."/>
            <person name="Roe B.A."/>
            <person name="Shenoy N."/>
            <person name="Stanke M."/>
            <person name="Ter-Hovhannisyan V."/>
            <person name="Tunlid A."/>
            <person name="Velagapudi R."/>
            <person name="Vision T.J."/>
            <person name="Zeng Q."/>
            <person name="Zolan M.E."/>
            <person name="Pukkila P.J."/>
        </authorList>
    </citation>
    <scope>NUCLEOTIDE SEQUENCE [LARGE SCALE GENOMIC DNA]</scope>
    <source>
        <strain evidence="16">Okayama-7 / 130 / ATCC MYA-4618 / FGSC 9003</strain>
    </source>
</reference>
<comment type="similarity">
    <text evidence="3 10 11">Belongs to the glycosyl hydrolase 11 (cellulase G) family.</text>
</comment>
<evidence type="ECO:0000256" key="1">
    <source>
        <dbReference type="ARBA" id="ARBA00000681"/>
    </source>
</evidence>
<keyword evidence="5 11" id="KW-0858">Xylan degradation</keyword>
<name>A8NW94_COPC7</name>
<accession>A8NW94</accession>
<keyword evidence="16" id="KW-1185">Reference proteome</keyword>
<evidence type="ECO:0000256" key="4">
    <source>
        <dbReference type="ARBA" id="ARBA00012590"/>
    </source>
</evidence>
<dbReference type="EC" id="3.2.1.8" evidence="4 11"/>
<dbReference type="Proteomes" id="UP000001861">
    <property type="component" value="Unassembled WGS sequence"/>
</dbReference>
<evidence type="ECO:0000256" key="11">
    <source>
        <dbReference type="RuleBase" id="RU362015"/>
    </source>
</evidence>
<dbReference type="EMBL" id="AACS02000004">
    <property type="protein sequence ID" value="EAU85081.1"/>
    <property type="molecule type" value="Genomic_DNA"/>
</dbReference>
<keyword evidence="6 11" id="KW-0378">Hydrolase</keyword>
<comment type="caution">
    <text evidence="15">The sequence shown here is derived from an EMBL/GenBank/DDBJ whole genome shotgun (WGS) entry which is preliminary data.</text>
</comment>
<dbReference type="Gene3D" id="2.60.120.180">
    <property type="match status" value="1"/>
</dbReference>
<dbReference type="SUPFAM" id="SSF49899">
    <property type="entry name" value="Concanavalin A-like lectins/glucanases"/>
    <property type="match status" value="1"/>
</dbReference>
<dbReference type="VEuPathDB" id="FungiDB:CC1G_04177"/>
<dbReference type="PANTHER" id="PTHR46828">
    <property type="entry name" value="ENDO-1,4-BETA-XYLANASE A-RELATED"/>
    <property type="match status" value="1"/>
</dbReference>
<dbReference type="AlphaFoldDB" id="A8NW94"/>
<keyword evidence="8 11" id="KW-0326">Glycosidase</keyword>
<dbReference type="InterPro" id="IPR013320">
    <property type="entry name" value="ConA-like_dom_sf"/>
</dbReference>
<evidence type="ECO:0000256" key="2">
    <source>
        <dbReference type="ARBA" id="ARBA00004851"/>
    </source>
</evidence>
<dbReference type="RefSeq" id="XP_001836864.1">
    <property type="nucleotide sequence ID" value="XM_001836812.1"/>
</dbReference>
<evidence type="ECO:0000256" key="9">
    <source>
        <dbReference type="ARBA" id="ARBA00023326"/>
    </source>
</evidence>
<dbReference type="InterPro" id="IPR033123">
    <property type="entry name" value="GH11_dom"/>
</dbReference>
<evidence type="ECO:0000256" key="5">
    <source>
        <dbReference type="ARBA" id="ARBA00022651"/>
    </source>
</evidence>
<evidence type="ECO:0000256" key="13">
    <source>
        <dbReference type="SAM" id="SignalP"/>
    </source>
</evidence>
<gene>
    <name evidence="15" type="ORF">CC1G_04177</name>
</gene>
<dbReference type="GO" id="GO:0031176">
    <property type="term" value="F:endo-1,4-beta-xylanase activity"/>
    <property type="evidence" value="ECO:0007669"/>
    <property type="project" value="UniProtKB-EC"/>
</dbReference>
<dbReference type="UniPathway" id="UPA00114"/>
<protein>
    <recommendedName>
        <fullName evidence="4 11">Endo-1,4-beta-xylanase</fullName>
        <ecNumber evidence="4 11">3.2.1.8</ecNumber>
    </recommendedName>
</protein>
<evidence type="ECO:0000256" key="3">
    <source>
        <dbReference type="ARBA" id="ARBA00007792"/>
    </source>
</evidence>
<evidence type="ECO:0000313" key="16">
    <source>
        <dbReference type="Proteomes" id="UP000001861"/>
    </source>
</evidence>
<feature type="signal peptide" evidence="13">
    <location>
        <begin position="1"/>
        <end position="17"/>
    </location>
</feature>
<feature type="compositionally biased region" description="Low complexity" evidence="12">
    <location>
        <begin position="20"/>
        <end position="38"/>
    </location>
</feature>
<feature type="domain" description="GH11" evidence="14">
    <location>
        <begin position="40"/>
        <end position="234"/>
    </location>
</feature>
<evidence type="ECO:0000256" key="7">
    <source>
        <dbReference type="ARBA" id="ARBA00023277"/>
    </source>
</evidence>